<feature type="compositionally biased region" description="Basic and acidic residues" evidence="1">
    <location>
        <begin position="233"/>
        <end position="245"/>
    </location>
</feature>
<dbReference type="Proteomes" id="UP001367316">
    <property type="component" value="Unassembled WGS sequence"/>
</dbReference>
<evidence type="ECO:0000313" key="3">
    <source>
        <dbReference type="Proteomes" id="UP001367316"/>
    </source>
</evidence>
<reference evidence="2 3" key="1">
    <citation type="submission" date="2024-04" db="EMBL/GenBank/DDBJ databases">
        <title>Phyllosticta paracitricarpa is synonymous to the EU quarantine fungus P. citricarpa based on phylogenomic analyses.</title>
        <authorList>
            <consortium name="Lawrence Berkeley National Laboratory"/>
            <person name="Van ingen-buijs V.A."/>
            <person name="Van westerhoven A.C."/>
            <person name="Haridas S."/>
            <person name="Skiadas P."/>
            <person name="Martin F."/>
            <person name="Groenewald J.Z."/>
            <person name="Crous P.W."/>
            <person name="Seidl M.F."/>
        </authorList>
    </citation>
    <scope>NUCLEOTIDE SEQUENCE [LARGE SCALE GENOMIC DNA]</scope>
    <source>
        <strain evidence="2 3">CBS 141358</strain>
    </source>
</reference>
<organism evidence="2 3">
    <name type="scientific">Phyllosticta paracitricarpa</name>
    <dbReference type="NCBI Taxonomy" id="2016321"/>
    <lineage>
        <taxon>Eukaryota</taxon>
        <taxon>Fungi</taxon>
        <taxon>Dikarya</taxon>
        <taxon>Ascomycota</taxon>
        <taxon>Pezizomycotina</taxon>
        <taxon>Dothideomycetes</taxon>
        <taxon>Dothideomycetes incertae sedis</taxon>
        <taxon>Botryosphaeriales</taxon>
        <taxon>Phyllostictaceae</taxon>
        <taxon>Phyllosticta</taxon>
    </lineage>
</organism>
<feature type="compositionally biased region" description="Basic residues" evidence="1">
    <location>
        <begin position="20"/>
        <end position="30"/>
    </location>
</feature>
<feature type="region of interest" description="Disordered" evidence="1">
    <location>
        <begin position="219"/>
        <end position="298"/>
    </location>
</feature>
<feature type="region of interest" description="Disordered" evidence="1">
    <location>
        <begin position="81"/>
        <end position="104"/>
    </location>
</feature>
<feature type="compositionally biased region" description="Polar residues" evidence="1">
    <location>
        <begin position="246"/>
        <end position="255"/>
    </location>
</feature>
<feature type="compositionally biased region" description="Polar residues" evidence="1">
    <location>
        <begin position="288"/>
        <end position="298"/>
    </location>
</feature>
<name>A0ABR1MVU0_9PEZI</name>
<evidence type="ECO:0000256" key="1">
    <source>
        <dbReference type="SAM" id="MobiDB-lite"/>
    </source>
</evidence>
<feature type="non-terminal residue" evidence="2">
    <location>
        <position position="1"/>
    </location>
</feature>
<evidence type="ECO:0000313" key="2">
    <source>
        <dbReference type="EMBL" id="KAK7607083.1"/>
    </source>
</evidence>
<sequence length="412" mass="45151">ARIKNSTLTHKFPPATNINQKKKKKKKKKTTTAMPLLLPSLSLPRLPLSFPLPLPHTSATKHCIQLVDLDQADAAYAFQREHSAWEESPAPPPNTPNKPKKAKKNVNMNNASQLDVALEFGGDFEREWGLRFGGVEEEGCRNESCETVIHDAPPGLDVEEMAEEIETEESEEEEDEFLLDTPGHSRIMAATIRGRFKSALVAIRPKNSSAVNINKTTTTAAAAAAPHQPSRLQTERPRSARRNDKTQTTTASMSNPAHPPRWRCCRCGRVNSNTTQPPTTPPRGAHNKNPNTSTQTINTRTGRPFKIHLPIHPTLTKLTARTRTRGAAAAPAAATSVSLGECTAERKGEDLDSAMQVEKKREEGTGIGKEKGTWTCHCGHAFEPCALKGRLSRLRGVQRRGGDLGVAFVRGE</sequence>
<comment type="caution">
    <text evidence="2">The sequence shown here is derived from an EMBL/GenBank/DDBJ whole genome shotgun (WGS) entry which is preliminary data.</text>
</comment>
<proteinExistence type="predicted"/>
<gene>
    <name evidence="2" type="ORF">JOL62DRAFT_628483</name>
</gene>
<dbReference type="EMBL" id="JBBPBF010000039">
    <property type="protein sequence ID" value="KAK7607083.1"/>
    <property type="molecule type" value="Genomic_DNA"/>
</dbReference>
<accession>A0ABR1MVU0</accession>
<protein>
    <submittedName>
        <fullName evidence="2">Uncharacterized protein</fullName>
    </submittedName>
</protein>
<feature type="region of interest" description="Disordered" evidence="1">
    <location>
        <begin position="1"/>
        <end position="31"/>
    </location>
</feature>
<keyword evidence="3" id="KW-1185">Reference proteome</keyword>